<dbReference type="InterPro" id="IPR038883">
    <property type="entry name" value="AN11006-like"/>
</dbReference>
<accession>A0A6G1HHH8</accession>
<dbReference type="Proteomes" id="UP000800041">
    <property type="component" value="Unassembled WGS sequence"/>
</dbReference>
<dbReference type="EMBL" id="ML977137">
    <property type="protein sequence ID" value="KAF1992615.1"/>
    <property type="molecule type" value="Genomic_DNA"/>
</dbReference>
<sequence>MIQSSMDISPVSPCSNLNTSHMDLSAKPFPFLGLPGELRNKIYMLILFSDVSPLLTPKKKSLPYSRHPEIDIGTLRQDRLAALLVRPIFQVSSRVRAEAQSIFYTNSDFCCEHETLQLRNGPDLFTLVPEFLRCRMRRVRVRCWNISSSTRSWVPFGPEAVISFLATCPDLRHLTLTVGPEKVREARNLGMFDRFEEGLKGLKGLETFRFQSEIESSHRRLLDSVQVCEEAERYLREMVFGSPTI</sequence>
<name>A0A6G1HHH8_9PEZI</name>
<evidence type="ECO:0008006" key="3">
    <source>
        <dbReference type="Google" id="ProtNLM"/>
    </source>
</evidence>
<evidence type="ECO:0000313" key="1">
    <source>
        <dbReference type="EMBL" id="KAF1992615.1"/>
    </source>
</evidence>
<gene>
    <name evidence="1" type="ORF">K402DRAFT_10370</name>
</gene>
<dbReference type="OrthoDB" id="62952at2759"/>
<dbReference type="PANTHER" id="PTHR42085:SF4">
    <property type="entry name" value="F-BOX DOMAIN-CONTAINING PROTEIN"/>
    <property type="match status" value="1"/>
</dbReference>
<protein>
    <recommendedName>
        <fullName evidence="3">F-box domain-containing protein</fullName>
    </recommendedName>
</protein>
<evidence type="ECO:0000313" key="2">
    <source>
        <dbReference type="Proteomes" id="UP000800041"/>
    </source>
</evidence>
<keyword evidence="2" id="KW-1185">Reference proteome</keyword>
<dbReference type="AlphaFoldDB" id="A0A6G1HHH8"/>
<dbReference type="PANTHER" id="PTHR42085">
    <property type="entry name" value="F-BOX DOMAIN-CONTAINING PROTEIN"/>
    <property type="match status" value="1"/>
</dbReference>
<organism evidence="1 2">
    <name type="scientific">Aulographum hederae CBS 113979</name>
    <dbReference type="NCBI Taxonomy" id="1176131"/>
    <lineage>
        <taxon>Eukaryota</taxon>
        <taxon>Fungi</taxon>
        <taxon>Dikarya</taxon>
        <taxon>Ascomycota</taxon>
        <taxon>Pezizomycotina</taxon>
        <taxon>Dothideomycetes</taxon>
        <taxon>Pleosporomycetidae</taxon>
        <taxon>Aulographales</taxon>
        <taxon>Aulographaceae</taxon>
    </lineage>
</organism>
<proteinExistence type="predicted"/>
<reference evidence="1" key="1">
    <citation type="journal article" date="2020" name="Stud. Mycol.">
        <title>101 Dothideomycetes genomes: a test case for predicting lifestyles and emergence of pathogens.</title>
        <authorList>
            <person name="Haridas S."/>
            <person name="Albert R."/>
            <person name="Binder M."/>
            <person name="Bloem J."/>
            <person name="Labutti K."/>
            <person name="Salamov A."/>
            <person name="Andreopoulos B."/>
            <person name="Baker S."/>
            <person name="Barry K."/>
            <person name="Bills G."/>
            <person name="Bluhm B."/>
            <person name="Cannon C."/>
            <person name="Castanera R."/>
            <person name="Culley D."/>
            <person name="Daum C."/>
            <person name="Ezra D."/>
            <person name="Gonzalez J."/>
            <person name="Henrissat B."/>
            <person name="Kuo A."/>
            <person name="Liang C."/>
            <person name="Lipzen A."/>
            <person name="Lutzoni F."/>
            <person name="Magnuson J."/>
            <person name="Mondo S."/>
            <person name="Nolan M."/>
            <person name="Ohm R."/>
            <person name="Pangilinan J."/>
            <person name="Park H.-J."/>
            <person name="Ramirez L."/>
            <person name="Alfaro M."/>
            <person name="Sun H."/>
            <person name="Tritt A."/>
            <person name="Yoshinaga Y."/>
            <person name="Zwiers L.-H."/>
            <person name="Turgeon B."/>
            <person name="Goodwin S."/>
            <person name="Spatafora J."/>
            <person name="Crous P."/>
            <person name="Grigoriev I."/>
        </authorList>
    </citation>
    <scope>NUCLEOTIDE SEQUENCE</scope>
    <source>
        <strain evidence="1">CBS 113979</strain>
    </source>
</reference>